<keyword evidence="11" id="KW-1185">Reference proteome</keyword>
<keyword evidence="3" id="KW-1003">Cell membrane</keyword>
<evidence type="ECO:0000256" key="3">
    <source>
        <dbReference type="ARBA" id="ARBA00022475"/>
    </source>
</evidence>
<evidence type="ECO:0000256" key="1">
    <source>
        <dbReference type="ARBA" id="ARBA00004651"/>
    </source>
</evidence>
<feature type="transmembrane region" description="Helical" evidence="9">
    <location>
        <begin position="12"/>
        <end position="33"/>
    </location>
</feature>
<feature type="transmembrane region" description="Helical" evidence="9">
    <location>
        <begin position="138"/>
        <end position="162"/>
    </location>
</feature>
<dbReference type="Proteomes" id="UP000000740">
    <property type="component" value="Chromosome 2"/>
</dbReference>
<evidence type="ECO:0000256" key="5">
    <source>
        <dbReference type="ARBA" id="ARBA00022970"/>
    </source>
</evidence>
<dbReference type="eggNOG" id="arCOG01270">
    <property type="taxonomic scope" value="Archaea"/>
</dbReference>
<dbReference type="EMBL" id="CP001366">
    <property type="protein sequence ID" value="ACM58473.1"/>
    <property type="molecule type" value="Genomic_DNA"/>
</dbReference>
<dbReference type="CDD" id="cd06582">
    <property type="entry name" value="TM_PBP1_LivH_like"/>
    <property type="match status" value="1"/>
</dbReference>
<comment type="subcellular location">
    <subcellularLocation>
        <location evidence="1">Cell membrane</location>
        <topology evidence="1">Multi-pass membrane protein</topology>
    </subcellularLocation>
</comment>
<dbReference type="PANTHER" id="PTHR11795:SF445">
    <property type="entry name" value="AMINO ACID ABC TRANSPORTER PERMEASE PROTEIN"/>
    <property type="match status" value="1"/>
</dbReference>
<name>B9LW83_HALLT</name>
<feature type="transmembrane region" description="Helical" evidence="9">
    <location>
        <begin position="222"/>
        <end position="247"/>
    </location>
</feature>
<reference evidence="10 11" key="1">
    <citation type="journal article" date="2016" name="Stand. Genomic Sci.">
        <title>Complete genome sequence of the Antarctic Halorubrum lacusprofundi type strain ACAM 34.</title>
        <authorList>
            <person name="Anderson I.J."/>
            <person name="DasSarma P."/>
            <person name="Lucas S."/>
            <person name="Copeland A."/>
            <person name="Lapidus A."/>
            <person name="Del Rio T.G."/>
            <person name="Tice H."/>
            <person name="Dalin E."/>
            <person name="Bruce D.C."/>
            <person name="Goodwin L."/>
            <person name="Pitluck S."/>
            <person name="Sims D."/>
            <person name="Brettin T.S."/>
            <person name="Detter J.C."/>
            <person name="Han C.S."/>
            <person name="Larimer F."/>
            <person name="Hauser L."/>
            <person name="Land M."/>
            <person name="Ivanova N."/>
            <person name="Richardson P."/>
            <person name="Cavicchioli R."/>
            <person name="DasSarma S."/>
            <person name="Woese C.R."/>
            <person name="Kyrpides N.C."/>
        </authorList>
    </citation>
    <scope>NUCLEOTIDE SEQUENCE [LARGE SCALE GENOMIC DNA]</scope>
    <source>
        <strain evidence="11">ATCC 49239 / DSM 5036 / JCM 8891 / ACAM 34</strain>
    </source>
</reference>
<dbReference type="RefSeq" id="WP_015911461.1">
    <property type="nucleotide sequence ID" value="NC_012028.1"/>
</dbReference>
<dbReference type="GeneID" id="7399149"/>
<protein>
    <submittedName>
        <fullName evidence="10">Inner-membrane translocator</fullName>
    </submittedName>
</protein>
<dbReference type="InterPro" id="IPR001851">
    <property type="entry name" value="ABC_transp_permease"/>
</dbReference>
<dbReference type="AlphaFoldDB" id="B9LW83"/>
<dbReference type="GO" id="GO:0005886">
    <property type="term" value="C:plasma membrane"/>
    <property type="evidence" value="ECO:0007669"/>
    <property type="project" value="UniProtKB-SubCell"/>
</dbReference>
<keyword evidence="6 9" id="KW-1133">Transmembrane helix</keyword>
<organism evidence="10 11">
    <name type="scientific">Halorubrum lacusprofundi (strain ATCC 49239 / DSM 5036 / JCM 8891 / ACAM 34)</name>
    <dbReference type="NCBI Taxonomy" id="416348"/>
    <lineage>
        <taxon>Archaea</taxon>
        <taxon>Methanobacteriati</taxon>
        <taxon>Methanobacteriota</taxon>
        <taxon>Stenosarchaea group</taxon>
        <taxon>Halobacteria</taxon>
        <taxon>Halobacteriales</taxon>
        <taxon>Haloferacaceae</taxon>
        <taxon>Halorubrum</taxon>
    </lineage>
</organism>
<evidence type="ECO:0000256" key="6">
    <source>
        <dbReference type="ARBA" id="ARBA00022989"/>
    </source>
</evidence>
<accession>B9LW83</accession>
<keyword evidence="4 9" id="KW-0812">Transmembrane</keyword>
<evidence type="ECO:0000256" key="8">
    <source>
        <dbReference type="ARBA" id="ARBA00037998"/>
    </source>
</evidence>
<dbReference type="HOGENOM" id="CLU_039929_3_0_2"/>
<comment type="similarity">
    <text evidence="8">Belongs to the binding-protein-dependent transport system permease family. LivHM subfamily.</text>
</comment>
<dbReference type="KEGG" id="hla:Hlac_2918"/>
<evidence type="ECO:0000256" key="2">
    <source>
        <dbReference type="ARBA" id="ARBA00022448"/>
    </source>
</evidence>
<evidence type="ECO:0000256" key="4">
    <source>
        <dbReference type="ARBA" id="ARBA00022692"/>
    </source>
</evidence>
<feature type="transmembrane region" description="Helical" evidence="9">
    <location>
        <begin position="63"/>
        <end position="85"/>
    </location>
</feature>
<keyword evidence="5" id="KW-0029">Amino-acid transport</keyword>
<keyword evidence="2" id="KW-0813">Transport</keyword>
<dbReference type="GO" id="GO:0022857">
    <property type="term" value="F:transmembrane transporter activity"/>
    <property type="evidence" value="ECO:0007669"/>
    <property type="project" value="InterPro"/>
</dbReference>
<dbReference type="InterPro" id="IPR052157">
    <property type="entry name" value="BCAA_transport_permease"/>
</dbReference>
<evidence type="ECO:0000256" key="9">
    <source>
        <dbReference type="SAM" id="Phobius"/>
    </source>
</evidence>
<evidence type="ECO:0000313" key="10">
    <source>
        <dbReference type="EMBL" id="ACM58473.1"/>
    </source>
</evidence>
<dbReference type="Pfam" id="PF02653">
    <property type="entry name" value="BPD_transp_2"/>
    <property type="match status" value="1"/>
</dbReference>
<proteinExistence type="inferred from homology"/>
<gene>
    <name evidence="10" type="ordered locus">Hlac_2918</name>
</gene>
<evidence type="ECO:0000256" key="7">
    <source>
        <dbReference type="ARBA" id="ARBA00023136"/>
    </source>
</evidence>
<feature type="transmembrane region" description="Helical" evidence="9">
    <location>
        <begin position="259"/>
        <end position="281"/>
    </location>
</feature>
<feature type="transmembrane region" description="Helical" evidence="9">
    <location>
        <begin position="191"/>
        <end position="216"/>
    </location>
</feature>
<evidence type="ECO:0000313" key="11">
    <source>
        <dbReference type="Proteomes" id="UP000000740"/>
    </source>
</evidence>
<feature type="transmembrane region" description="Helical" evidence="9">
    <location>
        <begin position="97"/>
        <end position="118"/>
    </location>
</feature>
<dbReference type="PANTHER" id="PTHR11795">
    <property type="entry name" value="BRANCHED-CHAIN AMINO ACID TRANSPORT SYSTEM PERMEASE PROTEIN LIVH"/>
    <property type="match status" value="1"/>
</dbReference>
<sequence length="290" mass="30844">MVSIELLVQQVVNGLLFGGQLALMAVGLTLIWGVARVLNFGHGAMFMVGGFVGYFTLGATGNIVVAVVSAALVVFALGYLTEVALIRPLRDREEFGIPSMVVTLGLAFFLENAFIVWIGSQRESFPRFTSVVWDIGGITLSAQRVLIFVISLVALGLLFYVIARTKLGLGIRAVSQDNDTALLMGVRPNRIYAITFGISAALAGLAGVLLAPLFAVYPSVGWYPFLLSFVVVMVGGLGSVRGTLLSAMGLAIIRSVSTIWVSSEMAMVILFGIMILVLALYPDGIGGYLE</sequence>
<dbReference type="GO" id="GO:0006865">
    <property type="term" value="P:amino acid transport"/>
    <property type="evidence" value="ECO:0007669"/>
    <property type="project" value="UniProtKB-KW"/>
</dbReference>
<keyword evidence="7 9" id="KW-0472">Membrane</keyword>